<dbReference type="SMART" id="SM00448">
    <property type="entry name" value="REC"/>
    <property type="match status" value="1"/>
</dbReference>
<dbReference type="CDD" id="cd00009">
    <property type="entry name" value="AAA"/>
    <property type="match status" value="1"/>
</dbReference>
<gene>
    <name evidence="9" type="ORF">DSM101010T_05860</name>
</gene>
<keyword evidence="6" id="KW-0597">Phosphoprotein</keyword>
<accession>A0A7J0BG92</accession>
<keyword evidence="4" id="KW-0238">DNA-binding</keyword>
<dbReference type="InterPro" id="IPR025662">
    <property type="entry name" value="Sigma_54_int_dom_ATP-bd_1"/>
</dbReference>
<dbReference type="InterPro" id="IPR002078">
    <property type="entry name" value="Sigma_54_int"/>
</dbReference>
<protein>
    <submittedName>
        <fullName evidence="9">Fis family transcriptional regulator</fullName>
    </submittedName>
</protein>
<dbReference type="PANTHER" id="PTHR32071:SF117">
    <property type="entry name" value="PTS-DEPENDENT DIHYDROXYACETONE KINASE OPERON REGULATORY PROTEIN-RELATED"/>
    <property type="match status" value="1"/>
</dbReference>
<sequence>MAEAPMTGSEIGLGILIVDDEKDFARGLMRLITGRFKNVRVEMANSARAALERLASGDFHLMMTDLRMPEMTGMELLHEAFKQQPDLCMVMLTAHGTIETAVEALKMGAYDFVTKPVEPDQLFHIVQKGLERCALLTENKRLRALVDSAAVGEMVGESPAMQRLRYAIQAVANSDYTVLVRGESGTGKEVVARLIHRMSPRAAKPFMAVNCPAIPEHLLESELFGHVKGAFTGADQDRKGLFAAADGGTLLLDEIGDISSNIQTKLLRVLQEGEIRPVGANLNIGVSTRVLASTNQDLEARIADRQFREDLYYRLNVLSVTVPALRDRMEDIPLLAHYFLRQACRDMALEEKEISPEVVAFLASKQWPGNVRELQSYIRRLVVFCTKDSVDMTLVSQVEQGTRSGNIVAGTAAIPGGMPEPYKEAKGRVTDEFTNRYVRDLLTATGGNISEAARVSGLSRVALQKILARLDIDAGSYK</sequence>
<dbReference type="InterPro" id="IPR025943">
    <property type="entry name" value="Sigma_54_int_dom_ATP-bd_2"/>
</dbReference>
<dbReference type="GO" id="GO:0006355">
    <property type="term" value="P:regulation of DNA-templated transcription"/>
    <property type="evidence" value="ECO:0007669"/>
    <property type="project" value="InterPro"/>
</dbReference>
<dbReference type="Gene3D" id="1.10.8.60">
    <property type="match status" value="1"/>
</dbReference>
<dbReference type="InterPro" id="IPR011006">
    <property type="entry name" value="CheY-like_superfamily"/>
</dbReference>
<keyword evidence="10" id="KW-1185">Reference proteome</keyword>
<dbReference type="InterPro" id="IPR009057">
    <property type="entry name" value="Homeodomain-like_sf"/>
</dbReference>
<dbReference type="SMART" id="SM00382">
    <property type="entry name" value="AAA"/>
    <property type="match status" value="1"/>
</dbReference>
<feature type="domain" description="Response regulatory" evidence="8">
    <location>
        <begin position="14"/>
        <end position="130"/>
    </location>
</feature>
<keyword evidence="3" id="KW-0805">Transcription regulation</keyword>
<evidence type="ECO:0000313" key="10">
    <source>
        <dbReference type="Proteomes" id="UP000503840"/>
    </source>
</evidence>
<dbReference type="Pfam" id="PF25601">
    <property type="entry name" value="AAA_lid_14"/>
    <property type="match status" value="1"/>
</dbReference>
<dbReference type="Gene3D" id="3.40.50.2300">
    <property type="match status" value="1"/>
</dbReference>
<name>A0A7J0BG92_9BACT</name>
<dbReference type="PROSITE" id="PS00675">
    <property type="entry name" value="SIGMA54_INTERACT_1"/>
    <property type="match status" value="1"/>
</dbReference>
<dbReference type="Gene3D" id="1.10.10.60">
    <property type="entry name" value="Homeodomain-like"/>
    <property type="match status" value="1"/>
</dbReference>
<keyword evidence="5" id="KW-0804">Transcription</keyword>
<dbReference type="PROSITE" id="PS00676">
    <property type="entry name" value="SIGMA54_INTERACT_2"/>
    <property type="match status" value="1"/>
</dbReference>
<dbReference type="Proteomes" id="UP000503840">
    <property type="component" value="Unassembled WGS sequence"/>
</dbReference>
<dbReference type="InterPro" id="IPR002197">
    <property type="entry name" value="HTH_Fis"/>
</dbReference>
<dbReference type="SUPFAM" id="SSF52540">
    <property type="entry name" value="P-loop containing nucleoside triphosphate hydrolases"/>
    <property type="match status" value="1"/>
</dbReference>
<dbReference type="GO" id="GO:0000160">
    <property type="term" value="P:phosphorelay signal transduction system"/>
    <property type="evidence" value="ECO:0007669"/>
    <property type="project" value="InterPro"/>
</dbReference>
<evidence type="ECO:0000256" key="1">
    <source>
        <dbReference type="ARBA" id="ARBA00022741"/>
    </source>
</evidence>
<keyword evidence="2" id="KW-0067">ATP-binding</keyword>
<reference evidence="9 10" key="1">
    <citation type="submission" date="2020-05" db="EMBL/GenBank/DDBJ databases">
        <title>Draft genome sequence of Desulfovibrio sp. strain HN2T.</title>
        <authorList>
            <person name="Ueno A."/>
            <person name="Tamazawa S."/>
            <person name="Tamamura S."/>
            <person name="Murakami T."/>
            <person name="Kiyama T."/>
            <person name="Inomata H."/>
            <person name="Amano Y."/>
            <person name="Miyakawa K."/>
            <person name="Tamaki H."/>
            <person name="Naganuma T."/>
            <person name="Kaneko K."/>
        </authorList>
    </citation>
    <scope>NUCLEOTIDE SEQUENCE [LARGE SCALE GENOMIC DNA]</scope>
    <source>
        <strain evidence="9 10">HN2</strain>
    </source>
</reference>
<evidence type="ECO:0000256" key="5">
    <source>
        <dbReference type="ARBA" id="ARBA00023163"/>
    </source>
</evidence>
<dbReference type="InterPro" id="IPR058031">
    <property type="entry name" value="AAA_lid_NorR"/>
</dbReference>
<dbReference type="SUPFAM" id="SSF52172">
    <property type="entry name" value="CheY-like"/>
    <property type="match status" value="1"/>
</dbReference>
<evidence type="ECO:0000259" key="8">
    <source>
        <dbReference type="PROSITE" id="PS50110"/>
    </source>
</evidence>
<evidence type="ECO:0000259" key="7">
    <source>
        <dbReference type="PROSITE" id="PS50045"/>
    </source>
</evidence>
<dbReference type="FunFam" id="3.40.50.300:FF:000006">
    <property type="entry name" value="DNA-binding transcriptional regulator NtrC"/>
    <property type="match status" value="1"/>
</dbReference>
<evidence type="ECO:0000313" key="9">
    <source>
        <dbReference type="EMBL" id="GFM32221.1"/>
    </source>
</evidence>
<organism evidence="9 10">
    <name type="scientific">Desulfovibrio subterraneus</name>
    <dbReference type="NCBI Taxonomy" id="2718620"/>
    <lineage>
        <taxon>Bacteria</taxon>
        <taxon>Pseudomonadati</taxon>
        <taxon>Thermodesulfobacteriota</taxon>
        <taxon>Desulfovibrionia</taxon>
        <taxon>Desulfovibrionales</taxon>
        <taxon>Desulfovibrionaceae</taxon>
        <taxon>Desulfovibrio</taxon>
    </lineage>
</organism>
<dbReference type="PROSITE" id="PS50045">
    <property type="entry name" value="SIGMA54_INTERACT_4"/>
    <property type="match status" value="1"/>
</dbReference>
<dbReference type="EMBL" id="BLVO01000004">
    <property type="protein sequence ID" value="GFM32221.1"/>
    <property type="molecule type" value="Genomic_DNA"/>
</dbReference>
<dbReference type="PANTHER" id="PTHR32071">
    <property type="entry name" value="TRANSCRIPTIONAL REGULATORY PROTEIN"/>
    <property type="match status" value="1"/>
</dbReference>
<dbReference type="Gene3D" id="3.40.50.300">
    <property type="entry name" value="P-loop containing nucleotide triphosphate hydrolases"/>
    <property type="match status" value="1"/>
</dbReference>
<dbReference type="PROSITE" id="PS50110">
    <property type="entry name" value="RESPONSE_REGULATORY"/>
    <property type="match status" value="1"/>
</dbReference>
<dbReference type="InterPro" id="IPR003593">
    <property type="entry name" value="AAA+_ATPase"/>
</dbReference>
<evidence type="ECO:0000256" key="2">
    <source>
        <dbReference type="ARBA" id="ARBA00022840"/>
    </source>
</evidence>
<dbReference type="Pfam" id="PF02954">
    <property type="entry name" value="HTH_8"/>
    <property type="match status" value="1"/>
</dbReference>
<dbReference type="SUPFAM" id="SSF46689">
    <property type="entry name" value="Homeodomain-like"/>
    <property type="match status" value="1"/>
</dbReference>
<evidence type="ECO:0000256" key="4">
    <source>
        <dbReference type="ARBA" id="ARBA00023125"/>
    </source>
</evidence>
<dbReference type="Pfam" id="PF00072">
    <property type="entry name" value="Response_reg"/>
    <property type="match status" value="1"/>
</dbReference>
<dbReference type="GO" id="GO:0005524">
    <property type="term" value="F:ATP binding"/>
    <property type="evidence" value="ECO:0007669"/>
    <property type="project" value="UniProtKB-KW"/>
</dbReference>
<dbReference type="AlphaFoldDB" id="A0A7J0BG92"/>
<dbReference type="Pfam" id="PF00158">
    <property type="entry name" value="Sigma54_activat"/>
    <property type="match status" value="1"/>
</dbReference>
<comment type="caution">
    <text evidence="9">The sequence shown here is derived from an EMBL/GenBank/DDBJ whole genome shotgun (WGS) entry which is preliminary data.</text>
</comment>
<dbReference type="GO" id="GO:0043565">
    <property type="term" value="F:sequence-specific DNA binding"/>
    <property type="evidence" value="ECO:0007669"/>
    <property type="project" value="InterPro"/>
</dbReference>
<feature type="modified residue" description="4-aspartylphosphate" evidence="6">
    <location>
        <position position="65"/>
    </location>
</feature>
<evidence type="ECO:0000256" key="6">
    <source>
        <dbReference type="PROSITE-ProRule" id="PRU00169"/>
    </source>
</evidence>
<feature type="domain" description="Sigma-54 factor interaction" evidence="7">
    <location>
        <begin position="154"/>
        <end position="383"/>
    </location>
</feature>
<dbReference type="InterPro" id="IPR027417">
    <property type="entry name" value="P-loop_NTPase"/>
</dbReference>
<evidence type="ECO:0000256" key="3">
    <source>
        <dbReference type="ARBA" id="ARBA00023015"/>
    </source>
</evidence>
<proteinExistence type="predicted"/>
<keyword evidence="1" id="KW-0547">Nucleotide-binding</keyword>
<dbReference type="InterPro" id="IPR001789">
    <property type="entry name" value="Sig_transdc_resp-reg_receiver"/>
</dbReference>